<dbReference type="GO" id="GO:0043171">
    <property type="term" value="P:peptide catabolic process"/>
    <property type="evidence" value="ECO:0007669"/>
    <property type="project" value="TreeGrafter"/>
</dbReference>
<feature type="chain" id="PRO_5040914464" description="Aminopeptidase N" evidence="14">
    <location>
        <begin position="26"/>
        <end position="487"/>
    </location>
</feature>
<dbReference type="Pfam" id="PF01433">
    <property type="entry name" value="Peptidase_M1"/>
    <property type="match status" value="1"/>
</dbReference>
<gene>
    <name evidence="16" type="ORF">QRX50_20460</name>
</gene>
<keyword evidence="10" id="KW-0862">Zinc</keyword>
<evidence type="ECO:0000256" key="4">
    <source>
        <dbReference type="ARBA" id="ARBA00012564"/>
    </source>
</evidence>
<evidence type="ECO:0000256" key="7">
    <source>
        <dbReference type="ARBA" id="ARBA00022670"/>
    </source>
</evidence>
<dbReference type="PRINTS" id="PR00756">
    <property type="entry name" value="ALADIPTASE"/>
</dbReference>
<evidence type="ECO:0000256" key="8">
    <source>
        <dbReference type="ARBA" id="ARBA00022723"/>
    </source>
</evidence>
<feature type="domain" description="Peptidase M1 membrane alanine aminopeptidase" evidence="15">
    <location>
        <begin position="274"/>
        <end position="470"/>
    </location>
</feature>
<name>A0A9Y2IN39_9PSEU</name>
<organism evidence="16 17">
    <name type="scientific">Amycolatopsis carbonis</name>
    <dbReference type="NCBI Taxonomy" id="715471"/>
    <lineage>
        <taxon>Bacteria</taxon>
        <taxon>Bacillati</taxon>
        <taxon>Actinomycetota</taxon>
        <taxon>Actinomycetes</taxon>
        <taxon>Pseudonocardiales</taxon>
        <taxon>Pseudonocardiaceae</taxon>
        <taxon>Amycolatopsis</taxon>
    </lineage>
</organism>
<keyword evidence="17" id="KW-1185">Reference proteome</keyword>
<dbReference type="SUPFAM" id="SSF63737">
    <property type="entry name" value="Leukotriene A4 hydrolase N-terminal domain"/>
    <property type="match status" value="1"/>
</dbReference>
<comment type="similarity">
    <text evidence="3">Belongs to the peptidase M1 family.</text>
</comment>
<protein>
    <recommendedName>
        <fullName evidence="5">Aminopeptidase N</fullName>
        <ecNumber evidence="4">3.4.11.2</ecNumber>
    </recommendedName>
    <alternativeName>
        <fullName evidence="12">Alanine aminopeptidase</fullName>
    </alternativeName>
    <alternativeName>
        <fullName evidence="13">Lysyl aminopeptidase</fullName>
    </alternativeName>
</protein>
<accession>A0A9Y2IN39</accession>
<keyword evidence="8" id="KW-0479">Metal-binding</keyword>
<dbReference type="Proteomes" id="UP001236014">
    <property type="component" value="Chromosome"/>
</dbReference>
<comment type="cofactor">
    <cofactor evidence="2">
        <name>Zn(2+)</name>
        <dbReference type="ChEBI" id="CHEBI:29105"/>
    </cofactor>
</comment>
<dbReference type="AlphaFoldDB" id="A0A9Y2IN39"/>
<evidence type="ECO:0000256" key="5">
    <source>
        <dbReference type="ARBA" id="ARBA00015611"/>
    </source>
</evidence>
<keyword evidence="11" id="KW-0482">Metalloprotease</keyword>
<dbReference type="InterPro" id="IPR027268">
    <property type="entry name" value="Peptidase_M4/M1_CTD_sf"/>
</dbReference>
<evidence type="ECO:0000256" key="10">
    <source>
        <dbReference type="ARBA" id="ARBA00022833"/>
    </source>
</evidence>
<dbReference type="GO" id="GO:0016020">
    <property type="term" value="C:membrane"/>
    <property type="evidence" value="ECO:0007669"/>
    <property type="project" value="TreeGrafter"/>
</dbReference>
<dbReference type="InterPro" id="IPR014782">
    <property type="entry name" value="Peptidase_M1_dom"/>
</dbReference>
<dbReference type="GO" id="GO:0016285">
    <property type="term" value="F:alanyl aminopeptidase activity"/>
    <property type="evidence" value="ECO:0007669"/>
    <property type="project" value="UniProtKB-EC"/>
</dbReference>
<dbReference type="PANTHER" id="PTHR11533">
    <property type="entry name" value="PROTEASE M1 ZINC METALLOPROTEASE"/>
    <property type="match status" value="1"/>
</dbReference>
<dbReference type="Gene3D" id="2.60.40.1730">
    <property type="entry name" value="tricorn interacting facor f3 domain"/>
    <property type="match status" value="1"/>
</dbReference>
<evidence type="ECO:0000256" key="12">
    <source>
        <dbReference type="ARBA" id="ARBA00029811"/>
    </source>
</evidence>
<proteinExistence type="inferred from homology"/>
<dbReference type="GO" id="GO:0006508">
    <property type="term" value="P:proteolysis"/>
    <property type="evidence" value="ECO:0007669"/>
    <property type="project" value="UniProtKB-KW"/>
</dbReference>
<dbReference type="GO" id="GO:0070006">
    <property type="term" value="F:metalloaminopeptidase activity"/>
    <property type="evidence" value="ECO:0007669"/>
    <property type="project" value="TreeGrafter"/>
</dbReference>
<dbReference type="GO" id="GO:0005615">
    <property type="term" value="C:extracellular space"/>
    <property type="evidence" value="ECO:0007669"/>
    <property type="project" value="TreeGrafter"/>
</dbReference>
<evidence type="ECO:0000256" key="11">
    <source>
        <dbReference type="ARBA" id="ARBA00023049"/>
    </source>
</evidence>
<evidence type="ECO:0000256" key="9">
    <source>
        <dbReference type="ARBA" id="ARBA00022801"/>
    </source>
</evidence>
<evidence type="ECO:0000256" key="13">
    <source>
        <dbReference type="ARBA" id="ARBA00031533"/>
    </source>
</evidence>
<dbReference type="GO" id="GO:0005737">
    <property type="term" value="C:cytoplasm"/>
    <property type="evidence" value="ECO:0007669"/>
    <property type="project" value="TreeGrafter"/>
</dbReference>
<feature type="signal peptide" evidence="14">
    <location>
        <begin position="1"/>
        <end position="25"/>
    </location>
</feature>
<dbReference type="CDD" id="cd09603">
    <property type="entry name" value="M1_APN_like"/>
    <property type="match status" value="1"/>
</dbReference>
<sequence length="487" mass="51843">MAKTIVKTAAVAGLAAVLMAGTGSAATADSASPGALSAGERLFPGLGNGGYDARDYDVSLDYRPGVTTMDAAVTMRAVATQSLSSFGLDSAVAGIHSVQVDGRAAKFATQGEKLVITPARALRKGVPFTVRIAYVADRAKSPQSPTGHPLPPDLAEAIGVWQNTPDGFAVMGQTDREHVVFPSDDVPGDPATYTLRITTPADVQGVGSGTLVGKHRAGDRVTSVFRVDRPTATDVVQMAAGRFTELDQVGPHGLPVRSYVTKAAKPAALDTARKTPELIAWLEQRLGRPYPYASAGTLGVDRLYGGGLALETAATPTYSAEALAYPEEVSTMAHELTHEYFGDAVPVRHWDDMWLSEGHATFYQDLYDSEHGGKPFDDKAKSGYAQNNEILKQNGPVARQNSASGVMFGTDLGGKLTLYALRSLVGQAIFDRIERTFFDEFQGRAASTQDYVGVAERVSGRDLGTFFHDWLYTATTPAMPGHPDWKA</sequence>
<keyword evidence="14" id="KW-0732">Signal</keyword>
<comment type="catalytic activity">
    <reaction evidence="1">
        <text>Release of an N-terminal amino acid, Xaa-|-Yaa- from a peptide, amide or arylamide. Xaa is preferably Ala, but may be most amino acids including Pro (slow action). When a terminal hydrophobic residue is followed by a prolyl residue, the two may be released as an intact Xaa-Pro dipeptide.</text>
        <dbReference type="EC" id="3.4.11.2"/>
    </reaction>
</comment>
<dbReference type="GO" id="GO:0042277">
    <property type="term" value="F:peptide binding"/>
    <property type="evidence" value="ECO:0007669"/>
    <property type="project" value="TreeGrafter"/>
</dbReference>
<keyword evidence="6 16" id="KW-0031">Aminopeptidase</keyword>
<evidence type="ECO:0000256" key="1">
    <source>
        <dbReference type="ARBA" id="ARBA00000098"/>
    </source>
</evidence>
<evidence type="ECO:0000313" key="16">
    <source>
        <dbReference type="EMBL" id="WIX82964.1"/>
    </source>
</evidence>
<dbReference type="Gene3D" id="1.10.390.10">
    <property type="entry name" value="Neutral Protease Domain 2"/>
    <property type="match status" value="1"/>
</dbReference>
<dbReference type="EMBL" id="CP127294">
    <property type="protein sequence ID" value="WIX82964.1"/>
    <property type="molecule type" value="Genomic_DNA"/>
</dbReference>
<keyword evidence="7" id="KW-0645">Protease</keyword>
<dbReference type="RefSeq" id="WP_285973527.1">
    <property type="nucleotide sequence ID" value="NZ_CP127294.1"/>
</dbReference>
<dbReference type="EC" id="3.4.11.2" evidence="4"/>
<evidence type="ECO:0000256" key="14">
    <source>
        <dbReference type="SAM" id="SignalP"/>
    </source>
</evidence>
<evidence type="ECO:0000256" key="2">
    <source>
        <dbReference type="ARBA" id="ARBA00001947"/>
    </source>
</evidence>
<evidence type="ECO:0000313" key="17">
    <source>
        <dbReference type="Proteomes" id="UP001236014"/>
    </source>
</evidence>
<dbReference type="InterPro" id="IPR001930">
    <property type="entry name" value="Peptidase_M1"/>
</dbReference>
<evidence type="ECO:0000256" key="3">
    <source>
        <dbReference type="ARBA" id="ARBA00010136"/>
    </source>
</evidence>
<dbReference type="InterPro" id="IPR050344">
    <property type="entry name" value="Peptidase_M1_aminopeptidases"/>
</dbReference>
<dbReference type="KEGG" id="acab:QRX50_20460"/>
<reference evidence="16 17" key="1">
    <citation type="submission" date="2023-06" db="EMBL/GenBank/DDBJ databases">
        <authorList>
            <person name="Oyuntsetseg B."/>
            <person name="Kim S.B."/>
        </authorList>
    </citation>
    <scope>NUCLEOTIDE SEQUENCE [LARGE SCALE GENOMIC DNA]</scope>
    <source>
        <strain evidence="16 17">2-15</strain>
    </source>
</reference>
<dbReference type="SUPFAM" id="SSF55486">
    <property type="entry name" value="Metalloproteases ('zincins'), catalytic domain"/>
    <property type="match status" value="1"/>
</dbReference>
<keyword evidence="9 16" id="KW-0378">Hydrolase</keyword>
<dbReference type="PANTHER" id="PTHR11533:SF174">
    <property type="entry name" value="PUROMYCIN-SENSITIVE AMINOPEPTIDASE-RELATED"/>
    <property type="match status" value="1"/>
</dbReference>
<evidence type="ECO:0000259" key="15">
    <source>
        <dbReference type="Pfam" id="PF01433"/>
    </source>
</evidence>
<evidence type="ECO:0000256" key="6">
    <source>
        <dbReference type="ARBA" id="ARBA00022438"/>
    </source>
</evidence>
<dbReference type="InterPro" id="IPR042097">
    <property type="entry name" value="Aminopeptidase_N-like_N_sf"/>
</dbReference>
<dbReference type="GO" id="GO:0008270">
    <property type="term" value="F:zinc ion binding"/>
    <property type="evidence" value="ECO:0007669"/>
    <property type="project" value="InterPro"/>
</dbReference>